<dbReference type="SUPFAM" id="SSF51735">
    <property type="entry name" value="NAD(P)-binding Rossmann-fold domains"/>
    <property type="match status" value="1"/>
</dbReference>
<dbReference type="GO" id="GO:0000105">
    <property type="term" value="P:L-histidine biosynthetic process"/>
    <property type="evidence" value="ECO:0007669"/>
    <property type="project" value="UniProtKB-KW"/>
</dbReference>
<dbReference type="EC" id="1.5.1.5" evidence="12"/>
<dbReference type="Proteomes" id="UP000782312">
    <property type="component" value="Unassembled WGS sequence"/>
</dbReference>
<feature type="binding site" evidence="12">
    <location>
        <begin position="170"/>
        <end position="172"/>
    </location>
    <ligand>
        <name>NADP(+)</name>
        <dbReference type="ChEBI" id="CHEBI:58349"/>
    </ligand>
</feature>
<evidence type="ECO:0000256" key="9">
    <source>
        <dbReference type="ARBA" id="ARBA00023102"/>
    </source>
</evidence>
<dbReference type="GO" id="GO:0009086">
    <property type="term" value="P:methionine biosynthetic process"/>
    <property type="evidence" value="ECO:0007669"/>
    <property type="project" value="UniProtKB-KW"/>
</dbReference>
<evidence type="ECO:0000256" key="8">
    <source>
        <dbReference type="ARBA" id="ARBA00023002"/>
    </source>
</evidence>
<evidence type="ECO:0000256" key="4">
    <source>
        <dbReference type="ARBA" id="ARBA00022605"/>
    </source>
</evidence>
<dbReference type="PROSITE" id="PS00767">
    <property type="entry name" value="THF_DHG_CYH_2"/>
    <property type="match status" value="1"/>
</dbReference>
<evidence type="ECO:0000256" key="12">
    <source>
        <dbReference type="HAMAP-Rule" id="MF_01576"/>
    </source>
</evidence>
<dbReference type="GO" id="GO:0035999">
    <property type="term" value="P:tetrahydrofolate interconversion"/>
    <property type="evidence" value="ECO:0007669"/>
    <property type="project" value="UniProtKB-UniRule"/>
</dbReference>
<keyword evidence="10 12" id="KW-0486">Methionine biosynthesis</keyword>
<dbReference type="GO" id="GO:0005829">
    <property type="term" value="C:cytosol"/>
    <property type="evidence" value="ECO:0007669"/>
    <property type="project" value="TreeGrafter"/>
</dbReference>
<evidence type="ECO:0000259" key="13">
    <source>
        <dbReference type="Pfam" id="PF00763"/>
    </source>
</evidence>
<dbReference type="Pfam" id="PF00763">
    <property type="entry name" value="THF_DHG_CYH"/>
    <property type="match status" value="1"/>
</dbReference>
<dbReference type="EMBL" id="JACPUR010000039">
    <property type="protein sequence ID" value="MBI3129252.1"/>
    <property type="molecule type" value="Genomic_DNA"/>
</dbReference>
<comment type="pathway">
    <text evidence="1 12">One-carbon metabolism; tetrahydrofolate interconversion.</text>
</comment>
<dbReference type="EC" id="3.5.4.9" evidence="12"/>
<dbReference type="PANTHER" id="PTHR48099:SF5">
    <property type="entry name" value="C-1-TETRAHYDROFOLATE SYNTHASE, CYTOPLASMIC"/>
    <property type="match status" value="1"/>
</dbReference>
<evidence type="ECO:0000259" key="14">
    <source>
        <dbReference type="Pfam" id="PF02882"/>
    </source>
</evidence>
<evidence type="ECO:0000256" key="6">
    <source>
        <dbReference type="ARBA" id="ARBA00022801"/>
    </source>
</evidence>
<keyword evidence="8 12" id="KW-0560">Oxidoreductase</keyword>
<proteinExistence type="inferred from homology"/>
<evidence type="ECO:0000256" key="5">
    <source>
        <dbReference type="ARBA" id="ARBA00022755"/>
    </source>
</evidence>
<comment type="catalytic activity">
    <reaction evidence="12">
        <text>(6R)-5,10-methenyltetrahydrofolate + H2O = (6R)-10-formyltetrahydrofolate + H(+)</text>
        <dbReference type="Rhea" id="RHEA:23700"/>
        <dbReference type="ChEBI" id="CHEBI:15377"/>
        <dbReference type="ChEBI" id="CHEBI:15378"/>
        <dbReference type="ChEBI" id="CHEBI:57455"/>
        <dbReference type="ChEBI" id="CHEBI:195366"/>
        <dbReference type="EC" id="3.5.4.9"/>
    </reaction>
</comment>
<keyword evidence="4 12" id="KW-0028">Amino-acid biosynthesis</keyword>
<evidence type="ECO:0000313" key="15">
    <source>
        <dbReference type="EMBL" id="MBI3129252.1"/>
    </source>
</evidence>
<dbReference type="AlphaFoldDB" id="A0A932MQ36"/>
<keyword evidence="6 12" id="KW-0378">Hydrolase</keyword>
<comment type="catalytic activity">
    <reaction evidence="12">
        <text>(6R)-5,10-methylene-5,6,7,8-tetrahydrofolate + NADP(+) = (6R)-5,10-methenyltetrahydrofolate + NADPH</text>
        <dbReference type="Rhea" id="RHEA:22812"/>
        <dbReference type="ChEBI" id="CHEBI:15636"/>
        <dbReference type="ChEBI" id="CHEBI:57455"/>
        <dbReference type="ChEBI" id="CHEBI:57783"/>
        <dbReference type="ChEBI" id="CHEBI:58349"/>
        <dbReference type="EC" id="1.5.1.5"/>
    </reaction>
</comment>
<gene>
    <name evidence="12 15" type="primary">folD</name>
    <name evidence="15" type="ORF">HYZ11_16715</name>
</gene>
<dbReference type="SUPFAM" id="SSF53223">
    <property type="entry name" value="Aminoacid dehydrogenase-like, N-terminal domain"/>
    <property type="match status" value="1"/>
</dbReference>
<keyword evidence="5 12" id="KW-0658">Purine biosynthesis</keyword>
<dbReference type="GO" id="GO:0006164">
    <property type="term" value="P:purine nucleotide biosynthetic process"/>
    <property type="evidence" value="ECO:0007669"/>
    <property type="project" value="UniProtKB-KW"/>
</dbReference>
<comment type="subunit">
    <text evidence="2 12">Homodimer.</text>
</comment>
<dbReference type="InterPro" id="IPR000672">
    <property type="entry name" value="THF_DH/CycHdrlase"/>
</dbReference>
<keyword evidence="9 12" id="KW-0368">Histidine biosynthesis</keyword>
<sequence>MTQTSSATVLKGKPVADKLLGELQAAIPGLASRAGRPPGLAVVLVGEDPASQVYVRLKGKKANELGIATFDHRLPAETSQRDLEGLLDRLNADPAVDGILVQLPLPKQIKEEAVLRRVALGKDVDVFHPENFGLLAPKQGLLKPCTPAGVIEMLKHYEIEISGKRAVVIGRSKIVGLPLSLLLLHENATVTICHSRTRDIPAVAREADIVVAAIGKARFVTADMVREGAVVVDVGINRVGEKLVGDCDYEALLPKVSAITPVPGGVGPMTIAMLMVNTVRAFRLRALGEGR</sequence>
<dbReference type="InterPro" id="IPR020631">
    <property type="entry name" value="THF_DH/CycHdrlase_NAD-bd_dom"/>
</dbReference>
<keyword evidence="3 12" id="KW-0554">One-carbon metabolism</keyword>
<feature type="binding site" evidence="12">
    <location>
        <position position="236"/>
    </location>
    <ligand>
        <name>NADP(+)</name>
        <dbReference type="ChEBI" id="CHEBI:58349"/>
    </ligand>
</feature>
<comment type="caution">
    <text evidence="15">The sequence shown here is derived from an EMBL/GenBank/DDBJ whole genome shotgun (WGS) entry which is preliminary data.</text>
</comment>
<name>A0A932MQ36_UNCTE</name>
<keyword evidence="7 12" id="KW-0521">NADP</keyword>
<comment type="caution">
    <text evidence="12">Lacks conserved residue(s) required for the propagation of feature annotation.</text>
</comment>
<dbReference type="Gene3D" id="3.40.50.10860">
    <property type="entry name" value="Leucine Dehydrogenase, chain A, domain 1"/>
    <property type="match status" value="1"/>
</dbReference>
<comment type="similarity">
    <text evidence="12">Belongs to the tetrahydrofolate dehydrogenase/cyclohydrolase family.</text>
</comment>
<dbReference type="FunFam" id="3.40.50.10860:FF:000005">
    <property type="entry name" value="C-1-tetrahydrofolate synthase, cytoplasmic, putative"/>
    <property type="match status" value="1"/>
</dbReference>
<dbReference type="Pfam" id="PF02882">
    <property type="entry name" value="THF_DHG_CYH_C"/>
    <property type="match status" value="1"/>
</dbReference>
<dbReference type="InterPro" id="IPR020867">
    <property type="entry name" value="THF_DH/CycHdrlase_CS"/>
</dbReference>
<evidence type="ECO:0000256" key="2">
    <source>
        <dbReference type="ARBA" id="ARBA00011738"/>
    </source>
</evidence>
<keyword evidence="11 12" id="KW-0511">Multifunctional enzyme</keyword>
<evidence type="ECO:0000256" key="11">
    <source>
        <dbReference type="ARBA" id="ARBA00023268"/>
    </source>
</evidence>
<protein>
    <recommendedName>
        <fullName evidence="12">Bifunctional protein FolD</fullName>
    </recommendedName>
    <domain>
        <recommendedName>
            <fullName evidence="12">Methylenetetrahydrofolate dehydrogenase</fullName>
            <ecNumber evidence="12">1.5.1.5</ecNumber>
        </recommendedName>
    </domain>
    <domain>
        <recommendedName>
            <fullName evidence="12">Methenyltetrahydrofolate cyclohydrolase</fullName>
            <ecNumber evidence="12">3.5.4.9</ecNumber>
        </recommendedName>
    </domain>
</protein>
<dbReference type="FunFam" id="3.40.50.720:FF:000094">
    <property type="entry name" value="Bifunctional protein FolD"/>
    <property type="match status" value="1"/>
</dbReference>
<dbReference type="GO" id="GO:0004488">
    <property type="term" value="F:methylenetetrahydrofolate dehydrogenase (NADP+) activity"/>
    <property type="evidence" value="ECO:0007669"/>
    <property type="project" value="UniProtKB-UniRule"/>
</dbReference>
<evidence type="ECO:0000256" key="10">
    <source>
        <dbReference type="ARBA" id="ARBA00023167"/>
    </source>
</evidence>
<dbReference type="CDD" id="cd01080">
    <property type="entry name" value="NAD_bind_m-THF_DH_Cyclohyd"/>
    <property type="match status" value="1"/>
</dbReference>
<evidence type="ECO:0000256" key="1">
    <source>
        <dbReference type="ARBA" id="ARBA00004777"/>
    </source>
</evidence>
<dbReference type="InterPro" id="IPR036291">
    <property type="entry name" value="NAD(P)-bd_dom_sf"/>
</dbReference>
<dbReference type="InterPro" id="IPR020630">
    <property type="entry name" value="THF_DH/CycHdrlase_cat_dom"/>
</dbReference>
<reference evidence="15" key="1">
    <citation type="submission" date="2020-07" db="EMBL/GenBank/DDBJ databases">
        <title>Huge and variable diversity of episymbiotic CPR bacteria and DPANN archaea in groundwater ecosystems.</title>
        <authorList>
            <person name="He C.Y."/>
            <person name="Keren R."/>
            <person name="Whittaker M."/>
            <person name="Farag I.F."/>
            <person name="Doudna J."/>
            <person name="Cate J.H.D."/>
            <person name="Banfield J.F."/>
        </authorList>
    </citation>
    <scope>NUCLEOTIDE SEQUENCE</scope>
    <source>
        <strain evidence="15">NC_groundwater_763_Ag_S-0.2um_68_21</strain>
    </source>
</reference>
<dbReference type="PRINTS" id="PR00085">
    <property type="entry name" value="THFDHDRGNASE"/>
</dbReference>
<comment type="function">
    <text evidence="12">Catalyzes the oxidation of 5,10-methylenetetrahydrofolate to 5,10-methenyltetrahydrofolate and then the hydrolysis of 5,10-methenyltetrahydrofolate to 10-formyltetrahydrofolate.</text>
</comment>
<dbReference type="PANTHER" id="PTHR48099">
    <property type="entry name" value="C-1-TETRAHYDROFOLATE SYNTHASE, CYTOPLASMIC-RELATED"/>
    <property type="match status" value="1"/>
</dbReference>
<dbReference type="InterPro" id="IPR046346">
    <property type="entry name" value="Aminoacid_DH-like_N_sf"/>
</dbReference>
<accession>A0A932MQ36</accession>
<organism evidence="15 16">
    <name type="scientific">Tectimicrobiota bacterium</name>
    <dbReference type="NCBI Taxonomy" id="2528274"/>
    <lineage>
        <taxon>Bacteria</taxon>
        <taxon>Pseudomonadati</taxon>
        <taxon>Nitrospinota/Tectimicrobiota group</taxon>
        <taxon>Candidatus Tectimicrobiota</taxon>
    </lineage>
</organism>
<feature type="domain" description="Tetrahydrofolate dehydrogenase/cyclohydrolase catalytic" evidence="13">
    <location>
        <begin position="10"/>
        <end position="125"/>
    </location>
</feature>
<evidence type="ECO:0000256" key="7">
    <source>
        <dbReference type="ARBA" id="ARBA00022857"/>
    </source>
</evidence>
<dbReference type="GO" id="GO:0004477">
    <property type="term" value="F:methenyltetrahydrofolate cyclohydrolase activity"/>
    <property type="evidence" value="ECO:0007669"/>
    <property type="project" value="UniProtKB-UniRule"/>
</dbReference>
<evidence type="ECO:0000256" key="3">
    <source>
        <dbReference type="ARBA" id="ARBA00022563"/>
    </source>
</evidence>
<dbReference type="Gene3D" id="3.40.50.720">
    <property type="entry name" value="NAD(P)-binding Rossmann-like Domain"/>
    <property type="match status" value="1"/>
</dbReference>
<feature type="domain" description="Tetrahydrofolate dehydrogenase/cyclohydrolase NAD(P)-binding" evidence="14">
    <location>
        <begin position="144"/>
        <end position="283"/>
    </location>
</feature>
<dbReference type="NCBIfam" id="NF010783">
    <property type="entry name" value="PRK14186.1"/>
    <property type="match status" value="1"/>
</dbReference>
<dbReference type="HAMAP" id="MF_01576">
    <property type="entry name" value="THF_DHG_CYH"/>
    <property type="match status" value="1"/>
</dbReference>
<evidence type="ECO:0000313" key="16">
    <source>
        <dbReference type="Proteomes" id="UP000782312"/>
    </source>
</evidence>